<gene>
    <name evidence="10" type="ORF">ACFSYJ_29095</name>
</gene>
<dbReference type="PANTHER" id="PTHR24221">
    <property type="entry name" value="ATP-BINDING CASSETTE SUB-FAMILY B"/>
    <property type="match status" value="1"/>
</dbReference>
<dbReference type="GO" id="GO:0005524">
    <property type="term" value="F:ATP binding"/>
    <property type="evidence" value="ECO:0007669"/>
    <property type="project" value="UniProtKB-KW"/>
</dbReference>
<evidence type="ECO:0000256" key="4">
    <source>
        <dbReference type="ARBA" id="ARBA00022840"/>
    </source>
</evidence>
<keyword evidence="11" id="KW-1185">Reference proteome</keyword>
<evidence type="ECO:0000256" key="6">
    <source>
        <dbReference type="ARBA" id="ARBA00023136"/>
    </source>
</evidence>
<comment type="subcellular location">
    <subcellularLocation>
        <location evidence="1">Cell membrane</location>
        <topology evidence="1">Multi-pass membrane protein</topology>
    </subcellularLocation>
</comment>
<keyword evidence="6 7" id="KW-0472">Membrane</keyword>
<feature type="transmembrane region" description="Helical" evidence="7">
    <location>
        <begin position="175"/>
        <end position="193"/>
    </location>
</feature>
<dbReference type="InterPro" id="IPR027417">
    <property type="entry name" value="P-loop_NTPase"/>
</dbReference>
<keyword evidence="5 7" id="KW-1133">Transmembrane helix</keyword>
<dbReference type="EMBL" id="JBHUKU010000017">
    <property type="protein sequence ID" value="MFD2462698.1"/>
    <property type="molecule type" value="Genomic_DNA"/>
</dbReference>
<evidence type="ECO:0000256" key="3">
    <source>
        <dbReference type="ARBA" id="ARBA00022741"/>
    </source>
</evidence>
<evidence type="ECO:0000256" key="1">
    <source>
        <dbReference type="ARBA" id="ARBA00004651"/>
    </source>
</evidence>
<dbReference type="InterPro" id="IPR017871">
    <property type="entry name" value="ABC_transporter-like_CS"/>
</dbReference>
<dbReference type="PANTHER" id="PTHR24221:SF629">
    <property type="entry name" value="MULTIDRUG EFFLUX ATP-BINDING_PERMEASE PROTEIN RV0194"/>
    <property type="match status" value="1"/>
</dbReference>
<keyword evidence="4 10" id="KW-0067">ATP-binding</keyword>
<dbReference type="Proteomes" id="UP001597419">
    <property type="component" value="Unassembled WGS sequence"/>
</dbReference>
<dbReference type="InterPro" id="IPR011527">
    <property type="entry name" value="ABC1_TM_dom"/>
</dbReference>
<comment type="caution">
    <text evidence="10">The sequence shown here is derived from an EMBL/GenBank/DDBJ whole genome shotgun (WGS) entry which is preliminary data.</text>
</comment>
<evidence type="ECO:0000313" key="11">
    <source>
        <dbReference type="Proteomes" id="UP001597419"/>
    </source>
</evidence>
<evidence type="ECO:0000256" key="5">
    <source>
        <dbReference type="ARBA" id="ARBA00022989"/>
    </source>
</evidence>
<feature type="domain" description="ABC transmembrane type-1" evidence="9">
    <location>
        <begin position="36"/>
        <end position="313"/>
    </location>
</feature>
<dbReference type="InterPro" id="IPR003439">
    <property type="entry name" value="ABC_transporter-like_ATP-bd"/>
</dbReference>
<dbReference type="PROSITE" id="PS50929">
    <property type="entry name" value="ABC_TM1F"/>
    <property type="match status" value="1"/>
</dbReference>
<proteinExistence type="predicted"/>
<evidence type="ECO:0000256" key="2">
    <source>
        <dbReference type="ARBA" id="ARBA00022692"/>
    </source>
</evidence>
<reference evidence="11" key="1">
    <citation type="journal article" date="2019" name="Int. J. Syst. Evol. Microbiol.">
        <title>The Global Catalogue of Microorganisms (GCM) 10K type strain sequencing project: providing services to taxonomists for standard genome sequencing and annotation.</title>
        <authorList>
            <consortium name="The Broad Institute Genomics Platform"/>
            <consortium name="The Broad Institute Genome Sequencing Center for Infectious Disease"/>
            <person name="Wu L."/>
            <person name="Ma J."/>
        </authorList>
    </citation>
    <scope>NUCLEOTIDE SEQUENCE [LARGE SCALE GENOMIC DNA]</scope>
    <source>
        <strain evidence="11">CGMCC 4.7643</strain>
    </source>
</reference>
<dbReference type="SUPFAM" id="SSF90123">
    <property type="entry name" value="ABC transporter transmembrane region"/>
    <property type="match status" value="1"/>
</dbReference>
<evidence type="ECO:0000313" key="10">
    <source>
        <dbReference type="EMBL" id="MFD2462698.1"/>
    </source>
</evidence>
<feature type="domain" description="ABC transporter" evidence="8">
    <location>
        <begin position="344"/>
        <end position="579"/>
    </location>
</feature>
<dbReference type="Pfam" id="PF00005">
    <property type="entry name" value="ABC_tran"/>
    <property type="match status" value="1"/>
</dbReference>
<feature type="transmembrane region" description="Helical" evidence="7">
    <location>
        <begin position="151"/>
        <end position="169"/>
    </location>
</feature>
<evidence type="ECO:0000259" key="8">
    <source>
        <dbReference type="PROSITE" id="PS50893"/>
    </source>
</evidence>
<dbReference type="InterPro" id="IPR036640">
    <property type="entry name" value="ABC1_TM_sf"/>
</dbReference>
<dbReference type="InterPro" id="IPR039421">
    <property type="entry name" value="Type_1_exporter"/>
</dbReference>
<dbReference type="PROSITE" id="PS00211">
    <property type="entry name" value="ABC_TRANSPORTER_1"/>
    <property type="match status" value="1"/>
</dbReference>
<dbReference type="Gene3D" id="1.20.1560.10">
    <property type="entry name" value="ABC transporter type 1, transmembrane domain"/>
    <property type="match status" value="1"/>
</dbReference>
<dbReference type="RefSeq" id="WP_345403974.1">
    <property type="nucleotide sequence ID" value="NZ_BAABHG010000015.1"/>
</dbReference>
<keyword evidence="2 7" id="KW-0812">Transmembrane</keyword>
<sequence>MPDTTWRPARHRPARPRALPFAVLGLFAHGSWRLILAGTALLGVVAATDLFLPLVLRFGIDHGVTPRDADVIGVTVAAGTGLIGLNWTANITGGRLTGLACERMTHRLRTLTAQHAFALPLQHYRREQRHGVLTLITTDANTVAEFLRDDLLANSAGVLSFFGMLIAFMSTSGEAAVVLGVGLPVLLAVAAVVRRRTTALYDAARDHLSSFTDFLRESVARMWAVQLFGQHEHSKRRILRAGDRYRDTRIRIQSFNAVYFPAIDFASATAVATAILFGAGRLSAGMLVSLILYLDRMFSLVQQCSQLYDGGKRAAVSLLRLGEFLATEPERHGQEEPISLHGRVRFSAVSLRYPGSRTLALDGVTIDIAPGETVAVVGPTGAGKSTLAKLLLGFCHPGSGDVTIDGVPISGYRLSRLRQLVGYVPQTPFLFTGSVRDNIRYGCPQLGDEDIEAAAHAVGAHAVIQAMPSGYATPVGERGSALSSGQQQLIALARVALTNPDVLVLDEATANLDHETESAYSTAVDGLSRDRTTLVIAHRLSTAAKADRVVVLHEGRLAESGTHDELRDAGGRYARLWAEWSTNPGQVTKSAG</sequence>
<organism evidence="10 11">
    <name type="scientific">Amycolatopsis samaneae</name>
    <dbReference type="NCBI Taxonomy" id="664691"/>
    <lineage>
        <taxon>Bacteria</taxon>
        <taxon>Bacillati</taxon>
        <taxon>Actinomycetota</taxon>
        <taxon>Actinomycetes</taxon>
        <taxon>Pseudonocardiales</taxon>
        <taxon>Pseudonocardiaceae</taxon>
        <taxon>Amycolatopsis</taxon>
    </lineage>
</organism>
<keyword evidence="3" id="KW-0547">Nucleotide-binding</keyword>
<protein>
    <submittedName>
        <fullName evidence="10">ABC transporter ATP-binding protein</fullName>
    </submittedName>
</protein>
<dbReference type="SMART" id="SM00382">
    <property type="entry name" value="AAA"/>
    <property type="match status" value="1"/>
</dbReference>
<dbReference type="PROSITE" id="PS50893">
    <property type="entry name" value="ABC_TRANSPORTER_2"/>
    <property type="match status" value="1"/>
</dbReference>
<evidence type="ECO:0000259" key="9">
    <source>
        <dbReference type="PROSITE" id="PS50929"/>
    </source>
</evidence>
<dbReference type="SUPFAM" id="SSF52540">
    <property type="entry name" value="P-loop containing nucleoside triphosphate hydrolases"/>
    <property type="match status" value="1"/>
</dbReference>
<accession>A0ABW5GPH3</accession>
<name>A0ABW5GPH3_9PSEU</name>
<dbReference type="Pfam" id="PF00664">
    <property type="entry name" value="ABC_membrane"/>
    <property type="match status" value="1"/>
</dbReference>
<dbReference type="InterPro" id="IPR003593">
    <property type="entry name" value="AAA+_ATPase"/>
</dbReference>
<evidence type="ECO:0000256" key="7">
    <source>
        <dbReference type="SAM" id="Phobius"/>
    </source>
</evidence>
<feature type="transmembrane region" description="Helical" evidence="7">
    <location>
        <begin position="34"/>
        <end position="56"/>
    </location>
</feature>
<dbReference type="Gene3D" id="3.40.50.300">
    <property type="entry name" value="P-loop containing nucleotide triphosphate hydrolases"/>
    <property type="match status" value="1"/>
</dbReference>